<dbReference type="EMBL" id="CAACYE010000003">
    <property type="protein sequence ID" value="VFA81059.1"/>
    <property type="molecule type" value="Genomic_DNA"/>
</dbReference>
<evidence type="ECO:0000313" key="1">
    <source>
        <dbReference type="EMBL" id="VFA81059.1"/>
    </source>
</evidence>
<dbReference type="RefSeq" id="WP_137355107.1">
    <property type="nucleotide sequence ID" value="NZ_CAACYE020000005.1"/>
</dbReference>
<sequence>MAAKHPVRRNKTAREIAEKYGASTRTIRRLVAEPRAEFEARAVEKRRRAQQLRAEGATYRQIAEELGVGIGSVSSLLRVPVPSS</sequence>
<proteinExistence type="predicted"/>
<dbReference type="Gene3D" id="1.10.10.60">
    <property type="entry name" value="Homeodomain-like"/>
    <property type="match status" value="1"/>
</dbReference>
<protein>
    <submittedName>
        <fullName evidence="1">RNA polymerase sigma factor, sigma-70 family</fullName>
    </submittedName>
</protein>
<reference evidence="1" key="1">
    <citation type="submission" date="2019-02" db="EMBL/GenBank/DDBJ databases">
        <authorList>
            <consortium name="Pathogen Informatics"/>
        </authorList>
    </citation>
    <scope>NUCLEOTIDE SEQUENCE</scope>
    <source>
        <strain evidence="1">3012STDY6733949</strain>
    </source>
</reference>
<organism evidence="1">
    <name type="scientific">Nocardia farcinica</name>
    <dbReference type="NCBI Taxonomy" id="37329"/>
    <lineage>
        <taxon>Bacteria</taxon>
        <taxon>Bacillati</taxon>
        <taxon>Actinomycetota</taxon>
        <taxon>Actinomycetes</taxon>
        <taxon>Mycobacteriales</taxon>
        <taxon>Nocardiaceae</taxon>
        <taxon>Nocardia</taxon>
    </lineage>
</organism>
<gene>
    <name evidence="1" type="ORF">NCTC1935_00084</name>
</gene>
<dbReference type="AlphaFoldDB" id="A0A449G5R2"/>
<name>A0A449G5R2_NOCFR</name>
<accession>A0A449G5R2</accession>